<keyword evidence="1" id="KW-0812">Transmembrane</keyword>
<feature type="transmembrane region" description="Helical" evidence="1">
    <location>
        <begin position="141"/>
        <end position="159"/>
    </location>
</feature>
<feature type="transmembrane region" description="Helical" evidence="1">
    <location>
        <begin position="317"/>
        <end position="343"/>
    </location>
</feature>
<proteinExistence type="predicted"/>
<dbReference type="AlphaFoldDB" id="A0AAN0VHH4"/>
<keyword evidence="1" id="KW-1133">Transmembrane helix</keyword>
<feature type="transmembrane region" description="Helical" evidence="1">
    <location>
        <begin position="265"/>
        <end position="297"/>
    </location>
</feature>
<feature type="transmembrane region" description="Helical" evidence="1">
    <location>
        <begin position="214"/>
        <end position="236"/>
    </location>
</feature>
<evidence type="ECO:0000313" key="3">
    <source>
        <dbReference type="Proteomes" id="UP000028680"/>
    </source>
</evidence>
<dbReference type="Pfam" id="PF05987">
    <property type="entry name" value="DUF898"/>
    <property type="match status" value="1"/>
</dbReference>
<dbReference type="KEGG" id="ptp:RCA23_c05350"/>
<gene>
    <name evidence="2" type="ORF">RCA23_c05350</name>
</gene>
<sequence>MTIVTLGIYRFWARTRLRRYIWSSIRPGGDSFEYTGTGLEKFLGFLIALVVLAVYLGLLQVVLSFIGFSLWGAITSEPRGPMDVVTQLGATYVTGLAVLPLIFFAQYRARRYMLSRTRWRGLRFAMDAAAVGYAWRALLYFGLSIVTLGALMPLTTFRLEKYMTDRMWYGDASFEQEGQWTALYGAMKHLFIAVGLLLPAGVIIYWGLFLGFLFLGFLSILSFAGCIWLLFGFIYYQVESFKYLTAQKVLDGQVRFTSQASCERVIGIFVQGIILITILTIVLILIFVALYFVFSALGSNGMPGGGAGAEIFGGSGLLWALLVVILGSLACFELIGALATVFISAPILGHIVDTLRVENSGQLEQIRQRAGDLMDDADGFADALDVGGAF</sequence>
<keyword evidence="1" id="KW-0472">Membrane</keyword>
<name>A0AAN0VHH4_9RHOB</name>
<reference evidence="2 3" key="1">
    <citation type="journal article" date="2014" name="ISME J.">
        <title>Adaptation of an abundant Roseobacter RCA organism to pelagic systems revealed by genomic and transcriptomic analyses.</title>
        <authorList>
            <person name="Voget S."/>
            <person name="Wemheuer B."/>
            <person name="Brinkhoff T."/>
            <person name="Vollmers J."/>
            <person name="Dietrich S."/>
            <person name="Giebel H.A."/>
            <person name="Beardsley C."/>
            <person name="Sardemann C."/>
            <person name="Bakenhus I."/>
            <person name="Billerbeck S."/>
            <person name="Daniel R."/>
            <person name="Simon M."/>
        </authorList>
    </citation>
    <scope>NUCLEOTIDE SEQUENCE [LARGE SCALE GENOMIC DNA]</scope>
    <source>
        <strain evidence="2 3">RCA23</strain>
    </source>
</reference>
<accession>A0AAN0VHH4</accession>
<keyword evidence="3" id="KW-1185">Reference proteome</keyword>
<dbReference type="Proteomes" id="UP000028680">
    <property type="component" value="Chromosome"/>
</dbReference>
<feature type="transmembrane region" description="Helical" evidence="1">
    <location>
        <begin position="88"/>
        <end position="107"/>
    </location>
</feature>
<feature type="transmembrane region" description="Helical" evidence="1">
    <location>
        <begin position="190"/>
        <end position="208"/>
    </location>
</feature>
<evidence type="ECO:0000256" key="1">
    <source>
        <dbReference type="SAM" id="Phobius"/>
    </source>
</evidence>
<dbReference type="EMBL" id="CP003984">
    <property type="protein sequence ID" value="AII86095.1"/>
    <property type="molecule type" value="Genomic_DNA"/>
</dbReference>
<organism evidence="2 3">
    <name type="scientific">Planktomarina temperata RCA23</name>
    <dbReference type="NCBI Taxonomy" id="666509"/>
    <lineage>
        <taxon>Bacteria</taxon>
        <taxon>Pseudomonadati</taxon>
        <taxon>Pseudomonadota</taxon>
        <taxon>Alphaproteobacteria</taxon>
        <taxon>Rhodobacterales</taxon>
        <taxon>Paracoccaceae</taxon>
        <taxon>Planktomarina</taxon>
    </lineage>
</organism>
<evidence type="ECO:0008006" key="4">
    <source>
        <dbReference type="Google" id="ProtNLM"/>
    </source>
</evidence>
<evidence type="ECO:0000313" key="2">
    <source>
        <dbReference type="EMBL" id="AII86095.1"/>
    </source>
</evidence>
<feature type="transmembrane region" description="Helical" evidence="1">
    <location>
        <begin position="42"/>
        <end position="68"/>
    </location>
</feature>
<dbReference type="InterPro" id="IPR010295">
    <property type="entry name" value="DUF898"/>
</dbReference>
<protein>
    <recommendedName>
        <fullName evidence="4">DUF898 domain-containing protein</fullName>
    </recommendedName>
</protein>